<proteinExistence type="predicted"/>
<dbReference type="Proteomes" id="UP000179536">
    <property type="component" value="Unassembled WGS sequence"/>
</dbReference>
<evidence type="ECO:0000313" key="6">
    <source>
        <dbReference type="Proteomes" id="UP000179454"/>
    </source>
</evidence>
<dbReference type="EMBL" id="MBFE02000014">
    <property type="protein sequence ID" value="MUO43786.1"/>
    <property type="molecule type" value="Genomic_DNA"/>
</dbReference>
<dbReference type="Proteomes" id="UP000179454">
    <property type="component" value="Unassembled WGS sequence"/>
</dbReference>
<name>A0ABD6HBW0_AGRVI</name>
<reference evidence="6 7" key="1">
    <citation type="submission" date="2019-11" db="EMBL/GenBank/DDBJ databases">
        <title>Whole-genome sequencing of Allorhizobium vitis.</title>
        <authorList>
            <person name="Gan H.M."/>
            <person name="Savka M.A."/>
        </authorList>
    </citation>
    <scope>NUCLEOTIDE SEQUENCE [LARGE SCALE GENOMIC DNA]</scope>
    <source>
        <strain evidence="5 7">RF2/1</strain>
        <strain evidence="4 6">T1/7</strain>
    </source>
</reference>
<organism evidence="5 7">
    <name type="scientific">Agrobacterium vitis</name>
    <name type="common">Rhizobium vitis</name>
    <dbReference type="NCBI Taxonomy" id="373"/>
    <lineage>
        <taxon>Bacteria</taxon>
        <taxon>Pseudomonadati</taxon>
        <taxon>Pseudomonadota</taxon>
        <taxon>Alphaproteobacteria</taxon>
        <taxon>Hyphomicrobiales</taxon>
        <taxon>Rhizobiaceae</taxon>
        <taxon>Rhizobium/Agrobacterium group</taxon>
        <taxon>Agrobacterium</taxon>
    </lineage>
</organism>
<keyword evidence="1" id="KW-0808">Transferase</keyword>
<dbReference type="AlphaFoldDB" id="A0ABD6HBW0"/>
<comment type="caution">
    <text evidence="5">The sequence shown here is derived from an EMBL/GenBank/DDBJ whole genome shotgun (WGS) entry which is preliminary data.</text>
</comment>
<dbReference type="RefSeq" id="WP_015915702.1">
    <property type="nucleotide sequence ID" value="NZ_MBFA02000014.1"/>
</dbReference>
<dbReference type="InterPro" id="IPR000182">
    <property type="entry name" value="GNAT_dom"/>
</dbReference>
<dbReference type="SUPFAM" id="SSF55729">
    <property type="entry name" value="Acyl-CoA N-acyltransferases (Nat)"/>
    <property type="match status" value="1"/>
</dbReference>
<keyword evidence="2" id="KW-0012">Acyltransferase</keyword>
<evidence type="ECO:0000256" key="1">
    <source>
        <dbReference type="ARBA" id="ARBA00022679"/>
    </source>
</evidence>
<dbReference type="Pfam" id="PF13508">
    <property type="entry name" value="Acetyltransf_7"/>
    <property type="match status" value="1"/>
</dbReference>
<evidence type="ECO:0000256" key="2">
    <source>
        <dbReference type="ARBA" id="ARBA00023315"/>
    </source>
</evidence>
<dbReference type="PANTHER" id="PTHR43877:SF2">
    <property type="entry name" value="AMINOALKYLPHOSPHONATE N-ACETYLTRANSFERASE-RELATED"/>
    <property type="match status" value="1"/>
</dbReference>
<dbReference type="PANTHER" id="PTHR43877">
    <property type="entry name" value="AMINOALKYLPHOSPHONATE N-ACETYLTRANSFERASE-RELATED-RELATED"/>
    <property type="match status" value="1"/>
</dbReference>
<protein>
    <submittedName>
        <fullName evidence="5">GNAT family N-acetyltransferase</fullName>
    </submittedName>
</protein>
<dbReference type="PROSITE" id="PS51186">
    <property type="entry name" value="GNAT"/>
    <property type="match status" value="1"/>
</dbReference>
<keyword evidence="6" id="KW-1185">Reference proteome</keyword>
<evidence type="ECO:0000313" key="5">
    <source>
        <dbReference type="EMBL" id="MUP12135.1"/>
    </source>
</evidence>
<evidence type="ECO:0000259" key="3">
    <source>
        <dbReference type="PROSITE" id="PS51186"/>
    </source>
</evidence>
<dbReference type="EMBL" id="MBFA02000014">
    <property type="protein sequence ID" value="MUP12135.1"/>
    <property type="molecule type" value="Genomic_DNA"/>
</dbReference>
<evidence type="ECO:0000313" key="7">
    <source>
        <dbReference type="Proteomes" id="UP000179536"/>
    </source>
</evidence>
<gene>
    <name evidence="5" type="ORF">BBK91_019945</name>
    <name evidence="4" type="ORF">BBL17_018580</name>
</gene>
<dbReference type="InterPro" id="IPR016181">
    <property type="entry name" value="Acyl_CoA_acyltransferase"/>
</dbReference>
<evidence type="ECO:0000313" key="4">
    <source>
        <dbReference type="EMBL" id="MUO43786.1"/>
    </source>
</evidence>
<accession>A0ABD6HBW0</accession>
<sequence>MLPLIIRPAQENDIVAIVALFAADDLGGHGDTTDPDALPDYLAAFRRIAASSNEILYVAERDGAVVGTFQTMITTTLTGRGSSSMIVEAVQTRADCRGQGIGAQMIEFCLERARAEGLRLVQLSSNAVRLDAHRFYERLGFSKSHFGFKFKLK</sequence>
<dbReference type="GO" id="GO:0016746">
    <property type="term" value="F:acyltransferase activity"/>
    <property type="evidence" value="ECO:0007669"/>
    <property type="project" value="UniProtKB-KW"/>
</dbReference>
<dbReference type="InterPro" id="IPR050832">
    <property type="entry name" value="Bact_Acetyltransf"/>
</dbReference>
<dbReference type="CDD" id="cd04301">
    <property type="entry name" value="NAT_SF"/>
    <property type="match status" value="1"/>
</dbReference>
<feature type="domain" description="N-acetyltransferase" evidence="3">
    <location>
        <begin position="4"/>
        <end position="153"/>
    </location>
</feature>
<dbReference type="Gene3D" id="3.40.630.30">
    <property type="match status" value="1"/>
</dbReference>